<dbReference type="AlphaFoldDB" id="A0A2G5TWN8"/>
<name>A0A2G5TWN8_9PELO</name>
<dbReference type="InterPro" id="IPR012885">
    <property type="entry name" value="F-box_Sdz-33"/>
</dbReference>
<dbReference type="PANTHER" id="PTHR21503:SF8">
    <property type="entry name" value="F-BOX ASSOCIATED DOMAIN-CONTAINING PROTEIN-RELATED"/>
    <property type="match status" value="1"/>
</dbReference>
<protein>
    <recommendedName>
        <fullName evidence="1">Sdz-33 F-box domain-containing protein</fullName>
    </recommendedName>
</protein>
<sequence>MMEHICEVFRSPIRYIDIFEESLIEWIINVQPKIRYVWIRDNVIISVESMNRISKIFSATERFGLESVAIDEDFQYTEPIPCPAISIYNSSWITLSSILNGNNSIIRLYDSKLTPKDINTILKEWQMGTKLRNLEYLKIEISTDLDVLEDFKDLNLTVEVVNDRRPVTA</sequence>
<evidence type="ECO:0000313" key="2">
    <source>
        <dbReference type="EMBL" id="PIC31709.1"/>
    </source>
</evidence>
<proteinExistence type="predicted"/>
<gene>
    <name evidence="2" type="primary">Cnig_chr_IV.g12316</name>
    <name evidence="2" type="ORF">B9Z55_012316</name>
</gene>
<evidence type="ECO:0000313" key="3">
    <source>
        <dbReference type="Proteomes" id="UP000230233"/>
    </source>
</evidence>
<dbReference type="EMBL" id="PDUG01000004">
    <property type="protein sequence ID" value="PIC31709.1"/>
    <property type="molecule type" value="Genomic_DNA"/>
</dbReference>
<feature type="domain" description="Sdz-33 F-box" evidence="1">
    <location>
        <begin position="85"/>
        <end position="139"/>
    </location>
</feature>
<comment type="caution">
    <text evidence="2">The sequence shown here is derived from an EMBL/GenBank/DDBJ whole genome shotgun (WGS) entry which is preliminary data.</text>
</comment>
<dbReference type="Proteomes" id="UP000230233">
    <property type="component" value="Chromosome IV"/>
</dbReference>
<dbReference type="PANTHER" id="PTHR21503">
    <property type="entry name" value="F-BOX-CONTAINING HYPOTHETICAL PROTEIN C.ELEGANS"/>
    <property type="match status" value="1"/>
</dbReference>
<organism evidence="2 3">
    <name type="scientific">Caenorhabditis nigoni</name>
    <dbReference type="NCBI Taxonomy" id="1611254"/>
    <lineage>
        <taxon>Eukaryota</taxon>
        <taxon>Metazoa</taxon>
        <taxon>Ecdysozoa</taxon>
        <taxon>Nematoda</taxon>
        <taxon>Chromadorea</taxon>
        <taxon>Rhabditida</taxon>
        <taxon>Rhabditina</taxon>
        <taxon>Rhabditomorpha</taxon>
        <taxon>Rhabditoidea</taxon>
        <taxon>Rhabditidae</taxon>
        <taxon>Peloderinae</taxon>
        <taxon>Caenorhabditis</taxon>
    </lineage>
</organism>
<dbReference type="Pfam" id="PF07735">
    <property type="entry name" value="FBA_2"/>
    <property type="match status" value="1"/>
</dbReference>
<dbReference type="OrthoDB" id="5910578at2759"/>
<reference evidence="3" key="1">
    <citation type="submission" date="2017-10" db="EMBL/GenBank/DDBJ databases">
        <title>Rapid genome shrinkage in a self-fertile nematode reveals novel sperm competition proteins.</title>
        <authorList>
            <person name="Yin D."/>
            <person name="Schwarz E.M."/>
            <person name="Thomas C.G."/>
            <person name="Felde R.L."/>
            <person name="Korf I.F."/>
            <person name="Cutter A.D."/>
            <person name="Schartner C.M."/>
            <person name="Ralston E.J."/>
            <person name="Meyer B.J."/>
            <person name="Haag E.S."/>
        </authorList>
    </citation>
    <scope>NUCLEOTIDE SEQUENCE [LARGE SCALE GENOMIC DNA]</scope>
    <source>
        <strain evidence="3">JU1422</strain>
    </source>
</reference>
<evidence type="ECO:0000259" key="1">
    <source>
        <dbReference type="Pfam" id="PF07735"/>
    </source>
</evidence>
<keyword evidence="3" id="KW-1185">Reference proteome</keyword>
<accession>A0A2G5TWN8</accession>